<feature type="transmembrane region" description="Helical" evidence="7">
    <location>
        <begin position="6"/>
        <end position="35"/>
    </location>
</feature>
<feature type="transmembrane region" description="Helical" evidence="7">
    <location>
        <begin position="74"/>
        <end position="97"/>
    </location>
</feature>
<keyword evidence="9" id="KW-1185">Reference proteome</keyword>
<sequence>MLPATIAVTAACSFVAGFSHSLCGLGGSVLFTIGWSLSSEFGLVPRGIAAGIPFIMIHIAVVCPAIAWHLRELVPWRFCVLVATVWNLVYFVGSYLLRVVDGSAFKRGIGCVLFLIFTTQAAASILRVQALKDAVQNCCRRKKISLQSQSREEDVEPAEIELLHLKCGEAPLQPWELSLESGNSEAPLTAAEVPPAKAAPADIFDLSNMKNVAAAVSLGFCAGFLQGLSGMAFPATLVYTLLTGVQKDAWRATNSAIFALTVVPNAWYFFLFQNGYQEAQLPLYATALLANVLAVPAGSIASTLINQERFRDLLQLNMLGGSVLLICTGMDLPFLVAICSVTVLAGIVLHVFW</sequence>
<dbReference type="EMBL" id="CAUYUJ010018949">
    <property type="protein sequence ID" value="CAK0887532.1"/>
    <property type="molecule type" value="Genomic_DNA"/>
</dbReference>
<feature type="transmembrane region" description="Helical" evidence="7">
    <location>
        <begin position="109"/>
        <end position="126"/>
    </location>
</feature>
<feature type="transmembrane region" description="Helical" evidence="7">
    <location>
        <begin position="323"/>
        <end position="352"/>
    </location>
</feature>
<gene>
    <name evidence="8" type="ORF">PCOR1329_LOCUS68559</name>
</gene>
<dbReference type="PANTHER" id="PTHR30269">
    <property type="entry name" value="TRANSMEMBRANE PROTEIN YFCA"/>
    <property type="match status" value="1"/>
</dbReference>
<keyword evidence="4 7" id="KW-0812">Transmembrane</keyword>
<dbReference type="InterPro" id="IPR052017">
    <property type="entry name" value="TSUP"/>
</dbReference>
<comment type="subcellular location">
    <subcellularLocation>
        <location evidence="1">Cell membrane</location>
        <topology evidence="1">Multi-pass membrane protein</topology>
    </subcellularLocation>
</comment>
<name>A0ABN9WLR3_9DINO</name>
<evidence type="ECO:0000256" key="5">
    <source>
        <dbReference type="ARBA" id="ARBA00022989"/>
    </source>
</evidence>
<reference evidence="8" key="1">
    <citation type="submission" date="2023-10" db="EMBL/GenBank/DDBJ databases">
        <authorList>
            <person name="Chen Y."/>
            <person name="Shah S."/>
            <person name="Dougan E. K."/>
            <person name="Thang M."/>
            <person name="Chan C."/>
        </authorList>
    </citation>
    <scope>NUCLEOTIDE SEQUENCE [LARGE SCALE GENOMIC DNA]</scope>
</reference>
<dbReference type="Proteomes" id="UP001189429">
    <property type="component" value="Unassembled WGS sequence"/>
</dbReference>
<evidence type="ECO:0000313" key="9">
    <source>
        <dbReference type="Proteomes" id="UP001189429"/>
    </source>
</evidence>
<comment type="caution">
    <text evidence="8">The sequence shown here is derived from an EMBL/GenBank/DDBJ whole genome shotgun (WGS) entry which is preliminary data.</text>
</comment>
<keyword evidence="5 7" id="KW-1133">Transmembrane helix</keyword>
<keyword evidence="2" id="KW-0813">Transport</keyword>
<evidence type="ECO:0000313" key="8">
    <source>
        <dbReference type="EMBL" id="CAK0887532.1"/>
    </source>
</evidence>
<dbReference type="PANTHER" id="PTHR30269:SF38">
    <property type="entry name" value="SULFITE EXPORTER TAUE_SAFE"/>
    <property type="match status" value="1"/>
</dbReference>
<protein>
    <submittedName>
        <fullName evidence="8">Uncharacterized protein</fullName>
    </submittedName>
</protein>
<evidence type="ECO:0000256" key="4">
    <source>
        <dbReference type="ARBA" id="ARBA00022692"/>
    </source>
</evidence>
<organism evidence="8 9">
    <name type="scientific">Prorocentrum cordatum</name>
    <dbReference type="NCBI Taxonomy" id="2364126"/>
    <lineage>
        <taxon>Eukaryota</taxon>
        <taxon>Sar</taxon>
        <taxon>Alveolata</taxon>
        <taxon>Dinophyceae</taxon>
        <taxon>Prorocentrales</taxon>
        <taxon>Prorocentraceae</taxon>
        <taxon>Prorocentrum</taxon>
    </lineage>
</organism>
<evidence type="ECO:0000256" key="3">
    <source>
        <dbReference type="ARBA" id="ARBA00022475"/>
    </source>
</evidence>
<evidence type="ECO:0000256" key="1">
    <source>
        <dbReference type="ARBA" id="ARBA00004651"/>
    </source>
</evidence>
<feature type="transmembrane region" description="Helical" evidence="7">
    <location>
        <begin position="283"/>
        <end position="302"/>
    </location>
</feature>
<evidence type="ECO:0000256" key="7">
    <source>
        <dbReference type="SAM" id="Phobius"/>
    </source>
</evidence>
<feature type="transmembrane region" description="Helical" evidence="7">
    <location>
        <begin position="212"/>
        <end position="242"/>
    </location>
</feature>
<keyword evidence="3" id="KW-1003">Cell membrane</keyword>
<feature type="transmembrane region" description="Helical" evidence="7">
    <location>
        <begin position="254"/>
        <end position="271"/>
    </location>
</feature>
<dbReference type="Pfam" id="PF01925">
    <property type="entry name" value="TauE"/>
    <property type="match status" value="1"/>
</dbReference>
<accession>A0ABN9WLR3</accession>
<feature type="transmembrane region" description="Helical" evidence="7">
    <location>
        <begin position="47"/>
        <end position="68"/>
    </location>
</feature>
<proteinExistence type="predicted"/>
<dbReference type="InterPro" id="IPR002781">
    <property type="entry name" value="TM_pro_TauE-like"/>
</dbReference>
<keyword evidence="6 7" id="KW-0472">Membrane</keyword>
<evidence type="ECO:0000256" key="2">
    <source>
        <dbReference type="ARBA" id="ARBA00022448"/>
    </source>
</evidence>
<evidence type="ECO:0000256" key="6">
    <source>
        <dbReference type="ARBA" id="ARBA00023136"/>
    </source>
</evidence>